<dbReference type="GO" id="GO:0006351">
    <property type="term" value="P:DNA-templated transcription"/>
    <property type="evidence" value="ECO:0007669"/>
    <property type="project" value="InterPro"/>
</dbReference>
<dbReference type="InterPro" id="IPR007219">
    <property type="entry name" value="XnlR_reg_dom"/>
</dbReference>
<evidence type="ECO:0000256" key="4">
    <source>
        <dbReference type="ARBA" id="ARBA00023163"/>
    </source>
</evidence>
<dbReference type="AlphaFoldDB" id="A0A9W9P1R9"/>
<keyword evidence="3" id="KW-0805">Transcription regulation</keyword>
<dbReference type="PANTHER" id="PTHR47338:SF16">
    <property type="entry name" value="TRANSCRIPTION FACTOR, PUTATIVE (AFU_ORTHOLOGUE AFUA_2G09360)-RELATED"/>
    <property type="match status" value="1"/>
</dbReference>
<reference evidence="7" key="2">
    <citation type="journal article" date="2023" name="IMA Fungus">
        <title>Comparative genomic study of the Penicillium genus elucidates a diverse pangenome and 15 lateral gene transfer events.</title>
        <authorList>
            <person name="Petersen C."/>
            <person name="Sorensen T."/>
            <person name="Nielsen M.R."/>
            <person name="Sondergaard T.E."/>
            <person name="Sorensen J.L."/>
            <person name="Fitzpatrick D.A."/>
            <person name="Frisvad J.C."/>
            <person name="Nielsen K.L."/>
        </authorList>
    </citation>
    <scope>NUCLEOTIDE SEQUENCE</scope>
    <source>
        <strain evidence="7">IBT 23319</strain>
    </source>
</reference>
<dbReference type="PANTHER" id="PTHR47338">
    <property type="entry name" value="ZN(II)2CYS6 TRANSCRIPTION FACTOR (EUROFUNG)-RELATED"/>
    <property type="match status" value="1"/>
</dbReference>
<evidence type="ECO:0000313" key="7">
    <source>
        <dbReference type="EMBL" id="KAJ5233899.1"/>
    </source>
</evidence>
<protein>
    <recommendedName>
        <fullName evidence="6">Xylanolytic transcriptional activator regulatory domain-containing protein</fullName>
    </recommendedName>
</protein>
<evidence type="ECO:0000256" key="2">
    <source>
        <dbReference type="ARBA" id="ARBA00022723"/>
    </source>
</evidence>
<name>A0A9W9P1R9_PENCI</name>
<keyword evidence="5" id="KW-0539">Nucleus</keyword>
<keyword evidence="2" id="KW-0479">Metal-binding</keyword>
<dbReference type="GO" id="GO:0005634">
    <property type="term" value="C:nucleus"/>
    <property type="evidence" value="ECO:0007669"/>
    <property type="project" value="UniProtKB-SubCell"/>
</dbReference>
<dbReference type="GO" id="GO:0003677">
    <property type="term" value="F:DNA binding"/>
    <property type="evidence" value="ECO:0007669"/>
    <property type="project" value="InterPro"/>
</dbReference>
<comment type="caution">
    <text evidence="7">The sequence shown here is derived from an EMBL/GenBank/DDBJ whole genome shotgun (WGS) entry which is preliminary data.</text>
</comment>
<dbReference type="Pfam" id="PF04082">
    <property type="entry name" value="Fungal_trans"/>
    <property type="match status" value="1"/>
</dbReference>
<dbReference type="GO" id="GO:0000981">
    <property type="term" value="F:DNA-binding transcription factor activity, RNA polymerase II-specific"/>
    <property type="evidence" value="ECO:0007669"/>
    <property type="project" value="InterPro"/>
</dbReference>
<keyword evidence="4" id="KW-0804">Transcription</keyword>
<reference evidence="7" key="1">
    <citation type="submission" date="2022-11" db="EMBL/GenBank/DDBJ databases">
        <authorList>
            <person name="Petersen C."/>
        </authorList>
    </citation>
    <scope>NUCLEOTIDE SEQUENCE</scope>
    <source>
        <strain evidence="7">IBT 23319</strain>
    </source>
</reference>
<evidence type="ECO:0000256" key="3">
    <source>
        <dbReference type="ARBA" id="ARBA00023015"/>
    </source>
</evidence>
<evidence type="ECO:0000256" key="1">
    <source>
        <dbReference type="ARBA" id="ARBA00004123"/>
    </source>
</evidence>
<dbReference type="CDD" id="cd12148">
    <property type="entry name" value="fungal_TF_MHR"/>
    <property type="match status" value="1"/>
</dbReference>
<dbReference type="GeneID" id="81383752"/>
<dbReference type="OrthoDB" id="1924787at2759"/>
<dbReference type="InterPro" id="IPR050815">
    <property type="entry name" value="TF_fung"/>
</dbReference>
<dbReference type="SMART" id="SM00906">
    <property type="entry name" value="Fungal_trans"/>
    <property type="match status" value="1"/>
</dbReference>
<dbReference type="Proteomes" id="UP001147733">
    <property type="component" value="Unassembled WGS sequence"/>
</dbReference>
<comment type="subcellular location">
    <subcellularLocation>
        <location evidence="1">Nucleus</location>
    </subcellularLocation>
</comment>
<evidence type="ECO:0000256" key="5">
    <source>
        <dbReference type="ARBA" id="ARBA00023242"/>
    </source>
</evidence>
<dbReference type="GO" id="GO:0008270">
    <property type="term" value="F:zinc ion binding"/>
    <property type="evidence" value="ECO:0007669"/>
    <property type="project" value="InterPro"/>
</dbReference>
<sequence>MALSARFSKNPSFSNIDARERGKRYEEDCKRLLDWNDISLTTIQACVLLGAIAITDGKAASENIHYAVACRMAQLLDLPRREAGSMVEREVNIRVWWTLCMIDVWSSSGVRLPRLLTPLDSVPLPMDEILFLSLKQGQGYEVSAKNMNRSSILAEMVRLNHILLQINQFNIRASENNLDSHSIMADVEDLSRQLDVWFEELPDHMKDTRENLTRYSEQGLGRLLVALYLGYYNYGQMLFYRFLHDDSRSPDTRIRFYANKCKYHAGRLCEIVYASEEIPGCDAKYNMVGHVLMIASTVQIHSLLFEDDEGSVTTAKRRLEKNFCILTDLVSLWPTLDVCMDRLMTFHASCRESAETSFCMDQWMVRFLVEFANPVSGKGKETGVKQHGPFRTWASLLIRSHQNFLSRFSDTFVKYHERVESLLNVNYDQLSASSPLSQSYCEASLART</sequence>
<organism evidence="7 8">
    <name type="scientific">Penicillium citrinum</name>
    <dbReference type="NCBI Taxonomy" id="5077"/>
    <lineage>
        <taxon>Eukaryota</taxon>
        <taxon>Fungi</taxon>
        <taxon>Dikarya</taxon>
        <taxon>Ascomycota</taxon>
        <taxon>Pezizomycotina</taxon>
        <taxon>Eurotiomycetes</taxon>
        <taxon>Eurotiomycetidae</taxon>
        <taxon>Eurotiales</taxon>
        <taxon>Aspergillaceae</taxon>
        <taxon>Penicillium</taxon>
    </lineage>
</organism>
<proteinExistence type="predicted"/>
<evidence type="ECO:0000313" key="8">
    <source>
        <dbReference type="Proteomes" id="UP001147733"/>
    </source>
</evidence>
<feature type="domain" description="Xylanolytic transcriptional activator regulatory" evidence="6">
    <location>
        <begin position="62"/>
        <end position="131"/>
    </location>
</feature>
<evidence type="ECO:0000259" key="6">
    <source>
        <dbReference type="SMART" id="SM00906"/>
    </source>
</evidence>
<gene>
    <name evidence="7" type="ORF">N7469_005665</name>
</gene>
<dbReference type="EMBL" id="JAPQKT010000004">
    <property type="protein sequence ID" value="KAJ5233899.1"/>
    <property type="molecule type" value="Genomic_DNA"/>
</dbReference>
<accession>A0A9W9P1R9</accession>
<keyword evidence="8" id="KW-1185">Reference proteome</keyword>
<dbReference type="RefSeq" id="XP_056501399.1">
    <property type="nucleotide sequence ID" value="XM_056644585.1"/>
</dbReference>